<dbReference type="EMBL" id="JAIHOM010000015">
    <property type="protein sequence ID" value="MCW6035549.1"/>
    <property type="molecule type" value="Genomic_DNA"/>
</dbReference>
<sequence>MNISIQKMQQYIVSAQQWQHKHSIALEKRRIHGLEIAQQAAAMLKTEFRASRIVLFGSLLSPTFHENSDIDLAVWNLPEKSYFKAVSKLLGLSEFEIDLVEVQSARPEILAAILQGQEL</sequence>
<dbReference type="CDD" id="cd05403">
    <property type="entry name" value="NT_KNTase_like"/>
    <property type="match status" value="1"/>
</dbReference>
<evidence type="ECO:0000313" key="3">
    <source>
        <dbReference type="Proteomes" id="UP001526426"/>
    </source>
</evidence>
<dbReference type="RefSeq" id="WP_265263246.1">
    <property type="nucleotide sequence ID" value="NZ_JAIHOM010000015.1"/>
</dbReference>
<keyword evidence="3" id="KW-1185">Reference proteome</keyword>
<organism evidence="2 3">
    <name type="scientific">Spirulina subsalsa FACHB-351</name>
    <dbReference type="NCBI Taxonomy" id="234711"/>
    <lineage>
        <taxon>Bacteria</taxon>
        <taxon>Bacillati</taxon>
        <taxon>Cyanobacteriota</taxon>
        <taxon>Cyanophyceae</taxon>
        <taxon>Spirulinales</taxon>
        <taxon>Spirulinaceae</taxon>
        <taxon>Spirulina</taxon>
    </lineage>
</organism>
<protein>
    <submittedName>
        <fullName evidence="2">Nucleotidyltransferase domain-containing protein</fullName>
    </submittedName>
</protein>
<reference evidence="2 3" key="1">
    <citation type="submission" date="2021-08" db="EMBL/GenBank/DDBJ databases">
        <title>Draft genome sequence of Spirulina subsalsa with high tolerance to salinity and hype-accumulation of phycocyanin.</title>
        <authorList>
            <person name="Pei H."/>
            <person name="Jiang L."/>
        </authorList>
    </citation>
    <scope>NUCLEOTIDE SEQUENCE [LARGE SCALE GENOMIC DNA]</scope>
    <source>
        <strain evidence="2 3">FACHB-351</strain>
    </source>
</reference>
<dbReference type="Gene3D" id="3.30.460.10">
    <property type="entry name" value="Beta Polymerase, domain 2"/>
    <property type="match status" value="1"/>
</dbReference>
<proteinExistence type="predicted"/>
<dbReference type="InterPro" id="IPR041633">
    <property type="entry name" value="Polbeta"/>
</dbReference>
<dbReference type="Pfam" id="PF18765">
    <property type="entry name" value="Polbeta"/>
    <property type="match status" value="1"/>
</dbReference>
<dbReference type="PIRSF" id="PIRSF020217">
    <property type="entry name" value="UCP020217"/>
    <property type="match status" value="1"/>
</dbReference>
<accession>A0ABT3L220</accession>
<evidence type="ECO:0000313" key="2">
    <source>
        <dbReference type="EMBL" id="MCW6035549.1"/>
    </source>
</evidence>
<name>A0ABT3L220_9CYAN</name>
<dbReference type="InterPro" id="IPR043519">
    <property type="entry name" value="NT_sf"/>
</dbReference>
<dbReference type="SUPFAM" id="SSF81301">
    <property type="entry name" value="Nucleotidyltransferase"/>
    <property type="match status" value="1"/>
</dbReference>
<dbReference type="Proteomes" id="UP001526426">
    <property type="component" value="Unassembled WGS sequence"/>
</dbReference>
<evidence type="ECO:0000259" key="1">
    <source>
        <dbReference type="Pfam" id="PF18765"/>
    </source>
</evidence>
<dbReference type="InterPro" id="IPR024700">
    <property type="entry name" value="UCP020217"/>
</dbReference>
<comment type="caution">
    <text evidence="2">The sequence shown here is derived from an EMBL/GenBank/DDBJ whole genome shotgun (WGS) entry which is preliminary data.</text>
</comment>
<feature type="domain" description="Polymerase beta nucleotidyltransferase" evidence="1">
    <location>
        <begin position="40"/>
        <end position="116"/>
    </location>
</feature>
<gene>
    <name evidence="2" type="ORF">K4A83_04570</name>
</gene>